<reference evidence="2" key="1">
    <citation type="journal article" date="2016" name="Genome Biol. Evol.">
        <title>Comparative 'omics' of the Fusarium fujikuroi species complex highlights differences in genetic potential and metabolite synthesis.</title>
        <authorList>
            <person name="Niehaus E.-M."/>
            <person name="Muensterkoetter M."/>
            <person name="Proctor R.H."/>
            <person name="Brown D.W."/>
            <person name="Sharon A."/>
            <person name="Idan Y."/>
            <person name="Oren-Young L."/>
            <person name="Sieber C.M."/>
            <person name="Novak O."/>
            <person name="Pencik A."/>
            <person name="Tarkowska D."/>
            <person name="Hromadova K."/>
            <person name="Freeman S."/>
            <person name="Maymon M."/>
            <person name="Elazar M."/>
            <person name="Youssef S.A."/>
            <person name="El-Shabrawy E.S.M."/>
            <person name="Shalaby A.B.A."/>
            <person name="Houterman P."/>
            <person name="Brock N.L."/>
            <person name="Burkhardt I."/>
            <person name="Tsavkelova E.A."/>
            <person name="Dickschat J.S."/>
            <person name="Galuszka P."/>
            <person name="Gueldener U."/>
            <person name="Tudzynski B."/>
        </authorList>
    </citation>
    <scope>NUCLEOTIDE SEQUENCE [LARGE SCALE GENOMIC DNA]</scope>
    <source>
        <strain evidence="2">ET1</strain>
    </source>
</reference>
<comment type="caution">
    <text evidence="1">The sequence shown here is derived from an EMBL/GenBank/DDBJ whole genome shotgun (WGS) entry which is preliminary data.</text>
</comment>
<dbReference type="Proteomes" id="UP000183971">
    <property type="component" value="Unassembled WGS sequence"/>
</dbReference>
<organism evidence="1 2">
    <name type="scientific">Fusarium proliferatum (strain ET1)</name>
    <name type="common">Orchid endophyte fungus</name>
    <dbReference type="NCBI Taxonomy" id="1227346"/>
    <lineage>
        <taxon>Eukaryota</taxon>
        <taxon>Fungi</taxon>
        <taxon>Dikarya</taxon>
        <taxon>Ascomycota</taxon>
        <taxon>Pezizomycotina</taxon>
        <taxon>Sordariomycetes</taxon>
        <taxon>Hypocreomycetidae</taxon>
        <taxon>Hypocreales</taxon>
        <taxon>Nectriaceae</taxon>
        <taxon>Fusarium</taxon>
        <taxon>Fusarium fujikuroi species complex</taxon>
    </lineage>
</organism>
<proteinExistence type="predicted"/>
<dbReference type="VEuPathDB" id="FungiDB:FPRO_03722"/>
<dbReference type="RefSeq" id="XP_031076611.1">
    <property type="nucleotide sequence ID" value="XM_031226034.1"/>
</dbReference>
<protein>
    <submittedName>
        <fullName evidence="1">Uncharacterized protein</fullName>
    </submittedName>
</protein>
<dbReference type="EMBL" id="FJOF01000002">
    <property type="protein sequence ID" value="CZR36018.1"/>
    <property type="molecule type" value="Genomic_DNA"/>
</dbReference>
<gene>
    <name evidence="1" type="ORF">FPRO_03722</name>
</gene>
<dbReference type="GeneID" id="42048607"/>
<sequence>MDARKSSDEFAEEIEVRVELPAILAEHPEFFTPRNEPFHGDPVGDARRVAFLDLVTKRTKEGSSTVDIVSPRETPKEWLQRLTTVDFSDSSAISNHALDLVINNVVDFDLVTNGEPAFTVSPFPGVLTVDNTPPKEEAAIFSSHVPSDHPGLFCLEFTSKTGILAVGDYGKTLKPSTAGLPLPSVVLPIGRLQSRYTDKAGISYSVDTDYVLVVDAIADAHPLWLMFDRNIGSLEEDRAYIRPETTKLVFSRTEKNFDAAQVLPSLQDWIQSYGTLDFTQIRDSFQQTGITGAIRARNVTFSDLPASWTRVTPIHEHK</sequence>
<dbReference type="AlphaFoldDB" id="A0A1L7V586"/>
<name>A0A1L7V586_FUSPR</name>
<evidence type="ECO:0000313" key="2">
    <source>
        <dbReference type="Proteomes" id="UP000183971"/>
    </source>
</evidence>
<accession>A0A1L7V586</accession>
<keyword evidence="2" id="KW-1185">Reference proteome</keyword>
<evidence type="ECO:0000313" key="1">
    <source>
        <dbReference type="EMBL" id="CZR36018.1"/>
    </source>
</evidence>